<evidence type="ECO:0000256" key="1">
    <source>
        <dbReference type="SAM" id="SignalP"/>
    </source>
</evidence>
<feature type="signal peptide" evidence="1">
    <location>
        <begin position="1"/>
        <end position="24"/>
    </location>
</feature>
<feature type="chain" id="PRO_5047146707" description="PepSY domain-containing protein" evidence="1">
    <location>
        <begin position="25"/>
        <end position="120"/>
    </location>
</feature>
<evidence type="ECO:0008006" key="4">
    <source>
        <dbReference type="Google" id="ProtNLM"/>
    </source>
</evidence>
<dbReference type="EMBL" id="JBHSMD010000002">
    <property type="protein sequence ID" value="MFC5492656.1"/>
    <property type="molecule type" value="Genomic_DNA"/>
</dbReference>
<comment type="caution">
    <text evidence="2">The sequence shown here is derived from an EMBL/GenBank/DDBJ whole genome shotgun (WGS) entry which is preliminary data.</text>
</comment>
<proteinExistence type="predicted"/>
<dbReference type="RefSeq" id="WP_345171027.1">
    <property type="nucleotide sequence ID" value="NZ_BAABFQ010000003.1"/>
</dbReference>
<evidence type="ECO:0000313" key="3">
    <source>
        <dbReference type="Proteomes" id="UP001595956"/>
    </source>
</evidence>
<name>A0ABW0MYB5_9ACTN</name>
<sequence>MHPTTRLAAGLLSCVLLVALPTGCSDDGCSGRAYHPDLGADGSETPIQALDVWLSTHEGLSEPPVEDWVVQDSGDPAATEVEITNESGDGWYVTVARTDQGGWVVSAATDDAEGCADELD</sequence>
<keyword evidence="3" id="KW-1185">Reference proteome</keyword>
<accession>A0ABW0MYB5</accession>
<keyword evidence="1" id="KW-0732">Signal</keyword>
<protein>
    <recommendedName>
        <fullName evidence="4">PepSY domain-containing protein</fullName>
    </recommendedName>
</protein>
<gene>
    <name evidence="2" type="ORF">ACFPKY_06085</name>
</gene>
<dbReference type="Proteomes" id="UP001595956">
    <property type="component" value="Unassembled WGS sequence"/>
</dbReference>
<reference evidence="3" key="1">
    <citation type="journal article" date="2019" name="Int. J. Syst. Evol. Microbiol.">
        <title>The Global Catalogue of Microorganisms (GCM) 10K type strain sequencing project: providing services to taxonomists for standard genome sequencing and annotation.</title>
        <authorList>
            <consortium name="The Broad Institute Genomics Platform"/>
            <consortium name="The Broad Institute Genome Sequencing Center for Infectious Disease"/>
            <person name="Wu L."/>
            <person name="Ma J."/>
        </authorList>
    </citation>
    <scope>NUCLEOTIDE SEQUENCE [LARGE SCALE GENOMIC DNA]</scope>
    <source>
        <strain evidence="3">KACC 13778</strain>
    </source>
</reference>
<evidence type="ECO:0000313" key="2">
    <source>
        <dbReference type="EMBL" id="MFC5492656.1"/>
    </source>
</evidence>
<organism evidence="2 3">
    <name type="scientific">Nocardioides caricicola</name>
    <dbReference type="NCBI Taxonomy" id="634770"/>
    <lineage>
        <taxon>Bacteria</taxon>
        <taxon>Bacillati</taxon>
        <taxon>Actinomycetota</taxon>
        <taxon>Actinomycetes</taxon>
        <taxon>Propionibacteriales</taxon>
        <taxon>Nocardioidaceae</taxon>
        <taxon>Nocardioides</taxon>
    </lineage>
</organism>